<name>A0A9D4N4V2_DREPO</name>
<comment type="caution">
    <text evidence="2">The sequence shown here is derived from an EMBL/GenBank/DDBJ whole genome shotgun (WGS) entry which is preliminary data.</text>
</comment>
<evidence type="ECO:0000256" key="1">
    <source>
        <dbReference type="SAM" id="SignalP"/>
    </source>
</evidence>
<keyword evidence="3" id="KW-1185">Reference proteome</keyword>
<feature type="signal peptide" evidence="1">
    <location>
        <begin position="1"/>
        <end position="16"/>
    </location>
</feature>
<keyword evidence="1" id="KW-0732">Signal</keyword>
<dbReference type="EMBL" id="JAIWYP010000001">
    <property type="protein sequence ID" value="KAH3889100.1"/>
    <property type="molecule type" value="Genomic_DNA"/>
</dbReference>
<sequence>MWHVLILALVLTYASCQHEDSLNSADVRVSTDGRNGRLDAGWTHDFGNGVRTEARGNINTRGEWGASLGAALNDFNVRASTDGRTRRLEAGWKRNLGGGSSVGVRGHVDNRGDWGCWGYVEV</sequence>
<proteinExistence type="predicted"/>
<accession>A0A9D4N4V2</accession>
<reference evidence="2" key="1">
    <citation type="journal article" date="2019" name="bioRxiv">
        <title>The Genome of the Zebra Mussel, Dreissena polymorpha: A Resource for Invasive Species Research.</title>
        <authorList>
            <person name="McCartney M.A."/>
            <person name="Auch B."/>
            <person name="Kono T."/>
            <person name="Mallez S."/>
            <person name="Zhang Y."/>
            <person name="Obille A."/>
            <person name="Becker A."/>
            <person name="Abrahante J.E."/>
            <person name="Garbe J."/>
            <person name="Badalamenti J.P."/>
            <person name="Herman A."/>
            <person name="Mangelson H."/>
            <person name="Liachko I."/>
            <person name="Sullivan S."/>
            <person name="Sone E.D."/>
            <person name="Koren S."/>
            <person name="Silverstein K.A.T."/>
            <person name="Beckman K.B."/>
            <person name="Gohl D.M."/>
        </authorList>
    </citation>
    <scope>NUCLEOTIDE SEQUENCE</scope>
    <source>
        <strain evidence="2">Duluth1</strain>
        <tissue evidence="2">Whole animal</tissue>
    </source>
</reference>
<evidence type="ECO:0000313" key="3">
    <source>
        <dbReference type="Proteomes" id="UP000828390"/>
    </source>
</evidence>
<evidence type="ECO:0000313" key="2">
    <source>
        <dbReference type="EMBL" id="KAH3889100.1"/>
    </source>
</evidence>
<protein>
    <submittedName>
        <fullName evidence="2">Uncharacterized protein</fullName>
    </submittedName>
</protein>
<feature type="chain" id="PRO_5039242010" evidence="1">
    <location>
        <begin position="17"/>
        <end position="122"/>
    </location>
</feature>
<reference evidence="2" key="2">
    <citation type="submission" date="2020-11" db="EMBL/GenBank/DDBJ databases">
        <authorList>
            <person name="McCartney M.A."/>
            <person name="Auch B."/>
            <person name="Kono T."/>
            <person name="Mallez S."/>
            <person name="Becker A."/>
            <person name="Gohl D.M."/>
            <person name="Silverstein K.A.T."/>
            <person name="Koren S."/>
            <person name="Bechman K.B."/>
            <person name="Herman A."/>
            <person name="Abrahante J.E."/>
            <person name="Garbe J."/>
        </authorList>
    </citation>
    <scope>NUCLEOTIDE SEQUENCE</scope>
    <source>
        <strain evidence="2">Duluth1</strain>
        <tissue evidence="2">Whole animal</tissue>
    </source>
</reference>
<gene>
    <name evidence="2" type="ORF">DPMN_013149</name>
</gene>
<organism evidence="2 3">
    <name type="scientific">Dreissena polymorpha</name>
    <name type="common">Zebra mussel</name>
    <name type="synonym">Mytilus polymorpha</name>
    <dbReference type="NCBI Taxonomy" id="45954"/>
    <lineage>
        <taxon>Eukaryota</taxon>
        <taxon>Metazoa</taxon>
        <taxon>Spiralia</taxon>
        <taxon>Lophotrochozoa</taxon>
        <taxon>Mollusca</taxon>
        <taxon>Bivalvia</taxon>
        <taxon>Autobranchia</taxon>
        <taxon>Heteroconchia</taxon>
        <taxon>Euheterodonta</taxon>
        <taxon>Imparidentia</taxon>
        <taxon>Neoheterodontei</taxon>
        <taxon>Myida</taxon>
        <taxon>Dreissenoidea</taxon>
        <taxon>Dreissenidae</taxon>
        <taxon>Dreissena</taxon>
    </lineage>
</organism>
<dbReference type="Proteomes" id="UP000828390">
    <property type="component" value="Unassembled WGS sequence"/>
</dbReference>
<dbReference type="AlphaFoldDB" id="A0A9D4N4V2"/>